<evidence type="ECO:0000256" key="2">
    <source>
        <dbReference type="ARBA" id="ARBA00008531"/>
    </source>
</evidence>
<sequence>MGAFSIHHDVVQNLLALGIPVWLVRRSEQVPADAVIKKMIPAIHQTSIEMGLGPFPTQAIYSGYAGTDEHFSAIWRSAYRMLDIEHILINDAFVEKEKMITAFPEHATIAMATSCTPSTSSTPAPGVIRSTHSHTKSHPYDRQPSTKNKVTKSPNIRALANVDRAKATANTWGYWVPEPHILVGSEGILRVQNYLRNWFWVREAWYYMLAHRALRFDPLPSKLWRDWLQNNADKVKEYTKDSRCAKRKAYVMNLFKQHFPDVLSQPPAKDTLLWYNQRYSSPPPDLIIRQIAWEALEIAFRVELLELDRYLVPANSRYNGSAPGVRGLNIGRGRSRPAAPPPTHHQPTYSLNESRPRLYEVASGVAALTSWDPDRKHPVIGLNAGQTAVTWDFGKAFEKWDSVFDNLLRGLEGKAAQDRKSRLKYTPYEPADPSPPSDDPSTIPLHSDATTVDEEQIARNVQALKNRLRARGGRSGRRGSGRAEAGSGRDSLPTSDSDTPVKRKPKAKVQRKWGNEAPTESDMASLDFSYEKAPDSDSAYNTDISALVDQSSLGTRTQDGMYEVKDWEFGIPKDDVVAQALKDSSVTTKEKPAPLGALSSIFARLTGSKVLTEEDLKPVLEGMKQHLMKKNVAKEISEKVCEGVGESLIGKKVGGFQTTSAAVRQALSVSLTRILTPKTSTDLLLSIRTKLNSPLPSSQQRQPFSITFVGVNGVGKSTNLSKVCFWLIQNGLRVLIAACDTFRKGRVELYEKGYGKDAAGIAKEAIVYARDHDFDVVLIDTAGRMQDNEPLMRALAKLVATNTPDKIIFVGEALVGNEAVDQLTKFDRALRDFSAASGGAGKERGIDGMLVTKWDTVDDKVGAALSMTYVTGQPIIFVGCGQTYTDLRQLRVANVVQAILSD</sequence>
<keyword evidence="11" id="KW-1185">Reference proteome</keyword>
<reference evidence="10 11" key="1">
    <citation type="submission" date="2019-02" db="EMBL/GenBank/DDBJ databases">
        <title>Genome sequencing of the rare red list fungi Phlebia centrifuga.</title>
        <authorList>
            <person name="Buettner E."/>
            <person name="Kellner H."/>
        </authorList>
    </citation>
    <scope>NUCLEOTIDE SEQUENCE [LARGE SCALE GENOMIC DNA]</scope>
    <source>
        <strain evidence="10 11">DSM 108282</strain>
    </source>
</reference>
<dbReference type="EMBL" id="SGPJ01000627">
    <property type="protein sequence ID" value="THG93560.1"/>
    <property type="molecule type" value="Genomic_DNA"/>
</dbReference>
<dbReference type="SMART" id="SM00382">
    <property type="entry name" value="AAA"/>
    <property type="match status" value="1"/>
</dbReference>
<keyword evidence="4" id="KW-0256">Endoplasmic reticulum</keyword>
<comment type="similarity">
    <text evidence="2">Belongs to the GTP-binding SRP family.</text>
</comment>
<feature type="compositionally biased region" description="Basic residues" evidence="8">
    <location>
        <begin position="502"/>
        <end position="511"/>
    </location>
</feature>
<dbReference type="Pfam" id="PF04086">
    <property type="entry name" value="SRP-alpha_N"/>
    <property type="match status" value="1"/>
</dbReference>
<dbReference type="SMART" id="SM00962">
    <property type="entry name" value="SRP54"/>
    <property type="match status" value="1"/>
</dbReference>
<dbReference type="SUPFAM" id="SSF52540">
    <property type="entry name" value="P-loop containing nucleoside triphosphate hydrolases"/>
    <property type="match status" value="1"/>
</dbReference>
<dbReference type="InterPro" id="IPR036225">
    <property type="entry name" value="SRP/SRP_N"/>
</dbReference>
<dbReference type="InterPro" id="IPR007222">
    <property type="entry name" value="Sig_recog_particle_rcpt_asu_N"/>
</dbReference>
<evidence type="ECO:0000313" key="10">
    <source>
        <dbReference type="EMBL" id="THG93560.1"/>
    </source>
</evidence>
<evidence type="ECO:0000259" key="9">
    <source>
        <dbReference type="PROSITE" id="PS00300"/>
    </source>
</evidence>
<dbReference type="GO" id="GO:0006886">
    <property type="term" value="P:intracellular protein transport"/>
    <property type="evidence" value="ECO:0007669"/>
    <property type="project" value="InterPro"/>
</dbReference>
<evidence type="ECO:0000256" key="7">
    <source>
        <dbReference type="ARBA" id="ARBA00023170"/>
    </source>
</evidence>
<comment type="caution">
    <text evidence="10">The sequence shown here is derived from an EMBL/GenBank/DDBJ whole genome shotgun (WGS) entry which is preliminary data.</text>
</comment>
<dbReference type="GO" id="GO:0005785">
    <property type="term" value="C:signal recognition particle receptor complex"/>
    <property type="evidence" value="ECO:0007669"/>
    <property type="project" value="InterPro"/>
</dbReference>
<feature type="region of interest" description="Disordered" evidence="8">
    <location>
        <begin position="115"/>
        <end position="151"/>
    </location>
</feature>
<feature type="compositionally biased region" description="Basic residues" evidence="8">
    <location>
        <begin position="466"/>
        <end position="480"/>
    </location>
</feature>
<keyword evidence="7" id="KW-0675">Receptor</keyword>
<dbReference type="InterPro" id="IPR042101">
    <property type="entry name" value="SRP54_N_sf"/>
</dbReference>
<accession>A0A4S4K7Y2</accession>
<dbReference type="InterPro" id="IPR000897">
    <property type="entry name" value="SRP54_GTPase_dom"/>
</dbReference>
<evidence type="ECO:0000256" key="6">
    <source>
        <dbReference type="ARBA" id="ARBA00023136"/>
    </source>
</evidence>
<dbReference type="PANTHER" id="PTHR43134:SF1">
    <property type="entry name" value="SIGNAL RECOGNITION PARTICLE RECEPTOR SUBUNIT ALPHA"/>
    <property type="match status" value="1"/>
</dbReference>
<dbReference type="Pfam" id="PF00448">
    <property type="entry name" value="SRP54"/>
    <property type="match status" value="1"/>
</dbReference>
<evidence type="ECO:0000256" key="4">
    <source>
        <dbReference type="ARBA" id="ARBA00022824"/>
    </source>
</evidence>
<evidence type="ECO:0000313" key="11">
    <source>
        <dbReference type="Proteomes" id="UP000309038"/>
    </source>
</evidence>
<comment type="subcellular location">
    <subcellularLocation>
        <location evidence="1">Endoplasmic reticulum membrane</location>
        <topology evidence="1">Peripheral membrane protein</topology>
        <orientation evidence="1">Cytoplasmic side</orientation>
    </subcellularLocation>
</comment>
<dbReference type="PANTHER" id="PTHR43134">
    <property type="entry name" value="SIGNAL RECOGNITION PARTICLE RECEPTOR SUBUNIT ALPHA"/>
    <property type="match status" value="1"/>
</dbReference>
<evidence type="ECO:0000256" key="5">
    <source>
        <dbReference type="ARBA" id="ARBA00023134"/>
    </source>
</evidence>
<gene>
    <name evidence="10" type="ORF">EW026_g7707</name>
</gene>
<dbReference type="InterPro" id="IPR003593">
    <property type="entry name" value="AAA+_ATPase"/>
</dbReference>
<dbReference type="GO" id="GO:0006614">
    <property type="term" value="P:SRP-dependent cotranslational protein targeting to membrane"/>
    <property type="evidence" value="ECO:0007669"/>
    <property type="project" value="InterPro"/>
</dbReference>
<dbReference type="InterPro" id="IPR027417">
    <property type="entry name" value="P-loop_NTPase"/>
</dbReference>
<feature type="region of interest" description="Disordered" evidence="8">
    <location>
        <begin position="466"/>
        <end position="525"/>
    </location>
</feature>
<evidence type="ECO:0000256" key="1">
    <source>
        <dbReference type="ARBA" id="ARBA00004397"/>
    </source>
</evidence>
<evidence type="ECO:0000256" key="8">
    <source>
        <dbReference type="SAM" id="MobiDB-lite"/>
    </source>
</evidence>
<dbReference type="Pfam" id="PF02881">
    <property type="entry name" value="SRP54_N"/>
    <property type="match status" value="1"/>
</dbReference>
<dbReference type="AlphaFoldDB" id="A0A4S4K7Y2"/>
<dbReference type="InterPro" id="IPR013822">
    <property type="entry name" value="Signal_recog_particl_SRP54_hlx"/>
</dbReference>
<keyword evidence="6" id="KW-0472">Membrane</keyword>
<dbReference type="Gene3D" id="3.40.50.300">
    <property type="entry name" value="P-loop containing nucleotide triphosphate hydrolases"/>
    <property type="match status" value="1"/>
</dbReference>
<protein>
    <recommendedName>
        <fullName evidence="9">SRP54-type proteins GTP-binding domain-containing protein</fullName>
    </recommendedName>
</protein>
<feature type="domain" description="SRP54-type proteins GTP-binding" evidence="9">
    <location>
        <begin position="874"/>
        <end position="887"/>
    </location>
</feature>
<name>A0A4S4K7Y2_9APHY</name>
<feature type="region of interest" description="Disordered" evidence="8">
    <location>
        <begin position="323"/>
        <end position="353"/>
    </location>
</feature>
<dbReference type="Gene3D" id="1.20.120.140">
    <property type="entry name" value="Signal recognition particle SRP54, nucleotide-binding domain"/>
    <property type="match status" value="1"/>
</dbReference>
<dbReference type="GO" id="GO:0003924">
    <property type="term" value="F:GTPase activity"/>
    <property type="evidence" value="ECO:0007669"/>
    <property type="project" value="InterPro"/>
</dbReference>
<proteinExistence type="inferred from homology"/>
<feature type="compositionally biased region" description="Low complexity" evidence="8">
    <location>
        <begin position="115"/>
        <end position="125"/>
    </location>
</feature>
<dbReference type="SUPFAM" id="SSF47364">
    <property type="entry name" value="Domain of the SRP/SRP receptor G-proteins"/>
    <property type="match status" value="1"/>
</dbReference>
<dbReference type="CDD" id="cd17876">
    <property type="entry name" value="SRalpha_C"/>
    <property type="match status" value="1"/>
</dbReference>
<evidence type="ECO:0000256" key="3">
    <source>
        <dbReference type="ARBA" id="ARBA00022741"/>
    </source>
</evidence>
<organism evidence="10 11">
    <name type="scientific">Hermanssonia centrifuga</name>
    <dbReference type="NCBI Taxonomy" id="98765"/>
    <lineage>
        <taxon>Eukaryota</taxon>
        <taxon>Fungi</taxon>
        <taxon>Dikarya</taxon>
        <taxon>Basidiomycota</taxon>
        <taxon>Agaricomycotina</taxon>
        <taxon>Agaricomycetes</taxon>
        <taxon>Polyporales</taxon>
        <taxon>Meruliaceae</taxon>
        <taxon>Hermanssonia</taxon>
    </lineage>
</organism>
<dbReference type="Proteomes" id="UP000309038">
    <property type="component" value="Unassembled WGS sequence"/>
</dbReference>
<dbReference type="PROSITE" id="PS00300">
    <property type="entry name" value="SRP54"/>
    <property type="match status" value="1"/>
</dbReference>
<dbReference type="GO" id="GO:0005047">
    <property type="term" value="F:signal recognition particle binding"/>
    <property type="evidence" value="ECO:0007669"/>
    <property type="project" value="InterPro"/>
</dbReference>
<feature type="region of interest" description="Disordered" evidence="8">
    <location>
        <begin position="415"/>
        <end position="454"/>
    </location>
</feature>
<keyword evidence="3" id="KW-0547">Nucleotide-binding</keyword>
<dbReference type="FunFam" id="3.40.50.300:FF:000188">
    <property type="entry name" value="signal recognition particle receptor subunit alpha"/>
    <property type="match status" value="1"/>
</dbReference>
<dbReference type="GO" id="GO:0005525">
    <property type="term" value="F:GTP binding"/>
    <property type="evidence" value="ECO:0007669"/>
    <property type="project" value="UniProtKB-KW"/>
</dbReference>
<dbReference type="SMART" id="SM00963">
    <property type="entry name" value="SRP54_N"/>
    <property type="match status" value="1"/>
</dbReference>
<keyword evidence="5" id="KW-0342">GTP-binding</keyword>